<proteinExistence type="predicted"/>
<gene>
    <name evidence="2" type="ORF">F1654_10490</name>
</gene>
<dbReference type="InterPro" id="IPR007024">
    <property type="entry name" value="BLUF_domain"/>
</dbReference>
<organism evidence="2 3">
    <name type="scientific">Alkalicaulis satelles</name>
    <dbReference type="NCBI Taxonomy" id="2609175"/>
    <lineage>
        <taxon>Bacteria</taxon>
        <taxon>Pseudomonadati</taxon>
        <taxon>Pseudomonadota</taxon>
        <taxon>Alphaproteobacteria</taxon>
        <taxon>Maricaulales</taxon>
        <taxon>Maricaulaceae</taxon>
        <taxon>Alkalicaulis</taxon>
    </lineage>
</organism>
<dbReference type="Gene3D" id="3.30.70.100">
    <property type="match status" value="1"/>
</dbReference>
<dbReference type="AlphaFoldDB" id="A0A5M6ZD62"/>
<dbReference type="Pfam" id="PF04940">
    <property type="entry name" value="BLUF"/>
    <property type="match status" value="1"/>
</dbReference>
<dbReference type="GO" id="GO:0009882">
    <property type="term" value="F:blue light photoreceptor activity"/>
    <property type="evidence" value="ECO:0007669"/>
    <property type="project" value="InterPro"/>
</dbReference>
<name>A0A5M6ZD62_9PROT</name>
<comment type="caution">
    <text evidence="2">The sequence shown here is derived from an EMBL/GenBank/DDBJ whole genome shotgun (WGS) entry which is preliminary data.</text>
</comment>
<reference evidence="2 3" key="1">
    <citation type="submission" date="2019-09" db="EMBL/GenBank/DDBJ databases">
        <authorList>
            <person name="Kevbrin V."/>
            <person name="Grouzdev D.S."/>
        </authorList>
    </citation>
    <scope>NUCLEOTIDE SEQUENCE [LARGE SCALE GENOMIC DNA]</scope>
    <source>
        <strain evidence="2 3">G-192</strain>
    </source>
</reference>
<feature type="domain" description="BLUF" evidence="1">
    <location>
        <begin position="3"/>
        <end position="98"/>
    </location>
</feature>
<dbReference type="GO" id="GO:0071949">
    <property type="term" value="F:FAD binding"/>
    <property type="evidence" value="ECO:0007669"/>
    <property type="project" value="InterPro"/>
</dbReference>
<dbReference type="SMART" id="SM01034">
    <property type="entry name" value="BLUF"/>
    <property type="match status" value="1"/>
</dbReference>
<sequence length="151" mass="16659">MFLTRFIYTSRPTFVIRPPDVCPKLKSLYEAGLAHNPANGITGVLAIDSGRFVQALEGSRSDVSRTIQRIIRDDRHTDIELVCMEEVSCRAFEDWAVAFLAPDDLPECEPVHAGDTGTMPSDALMQRLIRIRETGVIACRSVTPDLRAGAA</sequence>
<dbReference type="EMBL" id="VWOJ01000003">
    <property type="protein sequence ID" value="KAA5802255.1"/>
    <property type="molecule type" value="Genomic_DNA"/>
</dbReference>
<keyword evidence="3" id="KW-1185">Reference proteome</keyword>
<dbReference type="SUPFAM" id="SSF54975">
    <property type="entry name" value="Acylphosphatase/BLUF domain-like"/>
    <property type="match status" value="1"/>
</dbReference>
<accession>A0A5M6ZD62</accession>
<dbReference type="Proteomes" id="UP000325122">
    <property type="component" value="Unassembled WGS sequence"/>
</dbReference>
<evidence type="ECO:0000313" key="3">
    <source>
        <dbReference type="Proteomes" id="UP000325122"/>
    </source>
</evidence>
<evidence type="ECO:0000259" key="1">
    <source>
        <dbReference type="PROSITE" id="PS50925"/>
    </source>
</evidence>
<dbReference type="InterPro" id="IPR036046">
    <property type="entry name" value="Acylphosphatase-like_dom_sf"/>
</dbReference>
<evidence type="ECO:0000313" key="2">
    <source>
        <dbReference type="EMBL" id="KAA5802255.1"/>
    </source>
</evidence>
<dbReference type="PROSITE" id="PS50925">
    <property type="entry name" value="BLUF"/>
    <property type="match status" value="1"/>
</dbReference>
<dbReference type="RefSeq" id="WP_150023506.1">
    <property type="nucleotide sequence ID" value="NZ_VWOJ01000003.1"/>
</dbReference>
<protein>
    <submittedName>
        <fullName evidence="2">BLUF domain-containing protein</fullName>
    </submittedName>
</protein>